<name>A0A7J9G2B1_9ROSI</name>
<dbReference type="EMBL" id="JABFAD010000001">
    <property type="protein sequence ID" value="MBA0791551.1"/>
    <property type="molecule type" value="Genomic_DNA"/>
</dbReference>
<organism evidence="1 2">
    <name type="scientific">Gossypium harknessii</name>
    <dbReference type="NCBI Taxonomy" id="34285"/>
    <lineage>
        <taxon>Eukaryota</taxon>
        <taxon>Viridiplantae</taxon>
        <taxon>Streptophyta</taxon>
        <taxon>Embryophyta</taxon>
        <taxon>Tracheophyta</taxon>
        <taxon>Spermatophyta</taxon>
        <taxon>Magnoliopsida</taxon>
        <taxon>eudicotyledons</taxon>
        <taxon>Gunneridae</taxon>
        <taxon>Pentapetalae</taxon>
        <taxon>rosids</taxon>
        <taxon>malvids</taxon>
        <taxon>Malvales</taxon>
        <taxon>Malvaceae</taxon>
        <taxon>Malvoideae</taxon>
        <taxon>Gossypium</taxon>
    </lineage>
</organism>
<keyword evidence="2" id="KW-1185">Reference proteome</keyword>
<comment type="caution">
    <text evidence="1">The sequence shown here is derived from an EMBL/GenBank/DDBJ whole genome shotgun (WGS) entry which is preliminary data.</text>
</comment>
<accession>A0A7J9G2B1</accession>
<evidence type="ECO:0000313" key="1">
    <source>
        <dbReference type="EMBL" id="MBA0791551.1"/>
    </source>
</evidence>
<dbReference type="AlphaFoldDB" id="A0A7J9G2B1"/>
<dbReference type="Proteomes" id="UP000593560">
    <property type="component" value="Unassembled WGS sequence"/>
</dbReference>
<sequence>MTKEARGSLDQLITFFDPPIFVRRILEVNTHHARSTKAVVN</sequence>
<evidence type="ECO:0000313" key="2">
    <source>
        <dbReference type="Proteomes" id="UP000593560"/>
    </source>
</evidence>
<gene>
    <name evidence="1" type="ORF">Gohar_016125</name>
</gene>
<protein>
    <submittedName>
        <fullName evidence="1">Uncharacterized protein</fullName>
    </submittedName>
</protein>
<proteinExistence type="predicted"/>
<reference evidence="1 2" key="1">
    <citation type="journal article" date="2019" name="Genome Biol. Evol.">
        <title>Insights into the evolution of the New World diploid cottons (Gossypium, subgenus Houzingenia) based on genome sequencing.</title>
        <authorList>
            <person name="Grover C.E."/>
            <person name="Arick M.A. 2nd"/>
            <person name="Thrash A."/>
            <person name="Conover J.L."/>
            <person name="Sanders W.S."/>
            <person name="Peterson D.G."/>
            <person name="Frelichowski J.E."/>
            <person name="Scheffler J.A."/>
            <person name="Scheffler B.E."/>
            <person name="Wendel J.F."/>
        </authorList>
    </citation>
    <scope>NUCLEOTIDE SEQUENCE [LARGE SCALE GENOMIC DNA]</scope>
    <source>
        <strain evidence="1">0</strain>
        <tissue evidence="1">Leaf</tissue>
    </source>
</reference>